<dbReference type="Pfam" id="PF00581">
    <property type="entry name" value="Rhodanese"/>
    <property type="match status" value="1"/>
</dbReference>
<dbReference type="RefSeq" id="WP_263249130.1">
    <property type="nucleotide sequence ID" value="NZ_BAABLT010000048.1"/>
</dbReference>
<gene>
    <name evidence="2" type="ORF">ACFQ16_15200</name>
</gene>
<reference evidence="3" key="1">
    <citation type="journal article" date="2019" name="Int. J. Syst. Evol. Microbiol.">
        <title>The Global Catalogue of Microorganisms (GCM) 10K type strain sequencing project: providing services to taxonomists for standard genome sequencing and annotation.</title>
        <authorList>
            <consortium name="The Broad Institute Genomics Platform"/>
            <consortium name="The Broad Institute Genome Sequencing Center for Infectious Disease"/>
            <person name="Wu L."/>
            <person name="Ma J."/>
        </authorList>
    </citation>
    <scope>NUCLEOTIDE SEQUENCE [LARGE SCALE GENOMIC DNA]</scope>
    <source>
        <strain evidence="3">CCUG 56401</strain>
    </source>
</reference>
<evidence type="ECO:0000313" key="3">
    <source>
        <dbReference type="Proteomes" id="UP001597018"/>
    </source>
</evidence>
<dbReference type="Proteomes" id="UP001597018">
    <property type="component" value="Unassembled WGS sequence"/>
</dbReference>
<dbReference type="InterPro" id="IPR036873">
    <property type="entry name" value="Rhodanese-like_dom_sf"/>
</dbReference>
<dbReference type="EMBL" id="JBHTIW010000010">
    <property type="protein sequence ID" value="MFD0921091.1"/>
    <property type="molecule type" value="Genomic_DNA"/>
</dbReference>
<feature type="domain" description="Rhodanese" evidence="1">
    <location>
        <begin position="42"/>
        <end position="139"/>
    </location>
</feature>
<dbReference type="InterPro" id="IPR001763">
    <property type="entry name" value="Rhodanese-like_dom"/>
</dbReference>
<sequence>MTVIPLPRRDEPSTGPYGVDHLLSESRAKLDRVTPHQALSLQKQGGLLIDIRPQADRLTEGEIPGALTVERIVLEWRLDPSGPHRLTGLRPDLPVVLVCNEGYASSLAAAQAQSLGLTRATDLAGGFRAWKDAGLPVRVGGSTPL</sequence>
<name>A0ABW3FRC0_9PSEU</name>
<evidence type="ECO:0000259" key="1">
    <source>
        <dbReference type="PROSITE" id="PS50206"/>
    </source>
</evidence>
<comment type="caution">
    <text evidence="2">The sequence shown here is derived from an EMBL/GenBank/DDBJ whole genome shotgun (WGS) entry which is preliminary data.</text>
</comment>
<dbReference type="PANTHER" id="PTHR44086:SF10">
    <property type="entry name" value="THIOSULFATE SULFURTRANSFERASE_RHODANESE-LIKE DOMAIN-CONTAINING PROTEIN 3"/>
    <property type="match status" value="1"/>
</dbReference>
<evidence type="ECO:0000313" key="2">
    <source>
        <dbReference type="EMBL" id="MFD0921091.1"/>
    </source>
</evidence>
<protein>
    <submittedName>
        <fullName evidence="2">Rhodanese-like domain-containing protein</fullName>
    </submittedName>
</protein>
<dbReference type="Gene3D" id="3.40.250.10">
    <property type="entry name" value="Rhodanese-like domain"/>
    <property type="match status" value="1"/>
</dbReference>
<dbReference type="SMART" id="SM00450">
    <property type="entry name" value="RHOD"/>
    <property type="match status" value="1"/>
</dbReference>
<organism evidence="2 3">
    <name type="scientific">Saccharopolyspora rosea</name>
    <dbReference type="NCBI Taxonomy" id="524884"/>
    <lineage>
        <taxon>Bacteria</taxon>
        <taxon>Bacillati</taxon>
        <taxon>Actinomycetota</taxon>
        <taxon>Actinomycetes</taxon>
        <taxon>Pseudonocardiales</taxon>
        <taxon>Pseudonocardiaceae</taxon>
        <taxon>Saccharopolyspora</taxon>
    </lineage>
</organism>
<proteinExistence type="predicted"/>
<accession>A0ABW3FRC0</accession>
<keyword evidence="3" id="KW-1185">Reference proteome</keyword>
<dbReference type="SUPFAM" id="SSF52821">
    <property type="entry name" value="Rhodanese/Cell cycle control phosphatase"/>
    <property type="match status" value="1"/>
</dbReference>
<dbReference type="PROSITE" id="PS50206">
    <property type="entry name" value="RHODANESE_3"/>
    <property type="match status" value="1"/>
</dbReference>
<dbReference type="PANTHER" id="PTHR44086">
    <property type="entry name" value="THIOSULFATE SULFURTRANSFERASE RDL2, MITOCHONDRIAL-RELATED"/>
    <property type="match status" value="1"/>
</dbReference>